<protein>
    <submittedName>
        <fullName evidence="1">Uncharacterized protein</fullName>
    </submittedName>
</protein>
<dbReference type="AlphaFoldDB" id="A0A9K3DGK8"/>
<reference evidence="1" key="1">
    <citation type="journal article" date="2017" name="Nature">
        <title>The sunflower genome provides insights into oil metabolism, flowering and Asterid evolution.</title>
        <authorList>
            <person name="Badouin H."/>
            <person name="Gouzy J."/>
            <person name="Grassa C.J."/>
            <person name="Murat F."/>
            <person name="Staton S.E."/>
            <person name="Cottret L."/>
            <person name="Lelandais-Briere C."/>
            <person name="Owens G.L."/>
            <person name="Carrere S."/>
            <person name="Mayjonade B."/>
            <person name="Legrand L."/>
            <person name="Gill N."/>
            <person name="Kane N.C."/>
            <person name="Bowers J.E."/>
            <person name="Hubner S."/>
            <person name="Bellec A."/>
            <person name="Berard A."/>
            <person name="Berges H."/>
            <person name="Blanchet N."/>
            <person name="Boniface M.C."/>
            <person name="Brunel D."/>
            <person name="Catrice O."/>
            <person name="Chaidir N."/>
            <person name="Claudel C."/>
            <person name="Donnadieu C."/>
            <person name="Faraut T."/>
            <person name="Fievet G."/>
            <person name="Helmstetter N."/>
            <person name="King M."/>
            <person name="Knapp S.J."/>
            <person name="Lai Z."/>
            <person name="Le Paslier M.C."/>
            <person name="Lippi Y."/>
            <person name="Lorenzon L."/>
            <person name="Mandel J.R."/>
            <person name="Marage G."/>
            <person name="Marchand G."/>
            <person name="Marquand E."/>
            <person name="Bret-Mestries E."/>
            <person name="Morien E."/>
            <person name="Nambeesan S."/>
            <person name="Nguyen T."/>
            <person name="Pegot-Espagnet P."/>
            <person name="Pouilly N."/>
            <person name="Raftis F."/>
            <person name="Sallet E."/>
            <person name="Schiex T."/>
            <person name="Thomas J."/>
            <person name="Vandecasteele C."/>
            <person name="Vares D."/>
            <person name="Vear F."/>
            <person name="Vautrin S."/>
            <person name="Crespi M."/>
            <person name="Mangin B."/>
            <person name="Burke J.M."/>
            <person name="Salse J."/>
            <person name="Munos S."/>
            <person name="Vincourt P."/>
            <person name="Rieseberg L.H."/>
            <person name="Langlade N.B."/>
        </authorList>
    </citation>
    <scope>NUCLEOTIDE SEQUENCE</scope>
    <source>
        <tissue evidence="1">Leaves</tissue>
    </source>
</reference>
<dbReference type="Proteomes" id="UP000215914">
    <property type="component" value="Unassembled WGS sequence"/>
</dbReference>
<keyword evidence="2" id="KW-1185">Reference proteome</keyword>
<dbReference type="Gramene" id="mRNA:HanXRQr2_Chr17g0782801">
    <property type="protein sequence ID" value="mRNA:HanXRQr2_Chr17g0782801"/>
    <property type="gene ID" value="HanXRQr2_Chr17g0782801"/>
</dbReference>
<proteinExistence type="predicted"/>
<accession>A0A9K3DGK8</accession>
<name>A0A9K3DGK8_HELAN</name>
<evidence type="ECO:0000313" key="2">
    <source>
        <dbReference type="Proteomes" id="UP000215914"/>
    </source>
</evidence>
<gene>
    <name evidence="1" type="ORF">HanXRQr2_Chr17g0782801</name>
</gene>
<comment type="caution">
    <text evidence="1">The sequence shown here is derived from an EMBL/GenBank/DDBJ whole genome shotgun (WGS) entry which is preliminary data.</text>
</comment>
<organism evidence="1 2">
    <name type="scientific">Helianthus annuus</name>
    <name type="common">Common sunflower</name>
    <dbReference type="NCBI Taxonomy" id="4232"/>
    <lineage>
        <taxon>Eukaryota</taxon>
        <taxon>Viridiplantae</taxon>
        <taxon>Streptophyta</taxon>
        <taxon>Embryophyta</taxon>
        <taxon>Tracheophyta</taxon>
        <taxon>Spermatophyta</taxon>
        <taxon>Magnoliopsida</taxon>
        <taxon>eudicotyledons</taxon>
        <taxon>Gunneridae</taxon>
        <taxon>Pentapetalae</taxon>
        <taxon>asterids</taxon>
        <taxon>campanulids</taxon>
        <taxon>Asterales</taxon>
        <taxon>Asteraceae</taxon>
        <taxon>Asteroideae</taxon>
        <taxon>Heliantheae alliance</taxon>
        <taxon>Heliantheae</taxon>
        <taxon>Helianthus</taxon>
    </lineage>
</organism>
<evidence type="ECO:0000313" key="1">
    <source>
        <dbReference type="EMBL" id="KAF5753677.1"/>
    </source>
</evidence>
<dbReference type="EMBL" id="MNCJ02000332">
    <property type="protein sequence ID" value="KAF5753677.1"/>
    <property type="molecule type" value="Genomic_DNA"/>
</dbReference>
<reference evidence="1" key="2">
    <citation type="submission" date="2020-06" db="EMBL/GenBank/DDBJ databases">
        <title>Helianthus annuus Genome sequencing and assembly Release 2.</title>
        <authorList>
            <person name="Gouzy J."/>
            <person name="Langlade N."/>
            <person name="Munos S."/>
        </authorList>
    </citation>
    <scope>NUCLEOTIDE SEQUENCE</scope>
    <source>
        <tissue evidence="1">Leaves</tissue>
    </source>
</reference>
<sequence length="60" mass="6831">MRRKSVGNSRRDSYGPFSWEIRGLQFVKKAIVMLQVHESRHLNGSVSYQIGSSCDPSHLP</sequence>